<evidence type="ECO:0000313" key="1">
    <source>
        <dbReference type="EMBL" id="CAE8691574.1"/>
    </source>
</evidence>
<dbReference type="Proteomes" id="UP000626109">
    <property type="component" value="Unassembled WGS sequence"/>
</dbReference>
<gene>
    <name evidence="1" type="ORF">PGLA2088_LOCUS27478</name>
</gene>
<protein>
    <submittedName>
        <fullName evidence="1">Uncharacterized protein</fullName>
    </submittedName>
</protein>
<dbReference type="EMBL" id="CAJNNW010027467">
    <property type="protein sequence ID" value="CAE8691574.1"/>
    <property type="molecule type" value="Genomic_DNA"/>
</dbReference>
<organism evidence="1 2">
    <name type="scientific">Polarella glacialis</name>
    <name type="common">Dinoflagellate</name>
    <dbReference type="NCBI Taxonomy" id="89957"/>
    <lineage>
        <taxon>Eukaryota</taxon>
        <taxon>Sar</taxon>
        <taxon>Alveolata</taxon>
        <taxon>Dinophyceae</taxon>
        <taxon>Suessiales</taxon>
        <taxon>Suessiaceae</taxon>
        <taxon>Polarella</taxon>
    </lineage>
</organism>
<comment type="caution">
    <text evidence="1">The sequence shown here is derived from an EMBL/GenBank/DDBJ whole genome shotgun (WGS) entry which is preliminary data.</text>
</comment>
<sequence length="223" mass="24589">MGRKGKSGYPQGGGGPPTAIDAHEWWRKLVDEDPITLEPLKELGFPPFKLTSGINATGASHYFDAVALASYLTRRGIFENPLTREPLGLQECVQLDEHLRLHVPLCREFRVADALTLQRSIRVKSATSSQSVALRREATAAVHGLFSFSGRGGRQELNAQEARNGHGGWAVVDDDLQMAGPQPFLTLLAATTRHEMWSLGFEVVFDCVCAFSFRPDCDLRALR</sequence>
<reference evidence="1" key="1">
    <citation type="submission" date="2021-02" db="EMBL/GenBank/DDBJ databases">
        <authorList>
            <person name="Dougan E. K."/>
            <person name="Rhodes N."/>
            <person name="Thang M."/>
            <person name="Chan C."/>
        </authorList>
    </citation>
    <scope>NUCLEOTIDE SEQUENCE</scope>
</reference>
<name>A0A813K0B7_POLGL</name>
<dbReference type="AlphaFoldDB" id="A0A813K0B7"/>
<proteinExistence type="predicted"/>
<evidence type="ECO:0000313" key="2">
    <source>
        <dbReference type="Proteomes" id="UP000626109"/>
    </source>
</evidence>
<accession>A0A813K0B7</accession>